<protein>
    <recommendedName>
        <fullName evidence="4">MaoC-like domain-containing protein</fullName>
    </recommendedName>
</protein>
<organism evidence="2 3">
    <name type="scientific">Endocarpon pusillum</name>
    <dbReference type="NCBI Taxonomy" id="364733"/>
    <lineage>
        <taxon>Eukaryota</taxon>
        <taxon>Fungi</taxon>
        <taxon>Dikarya</taxon>
        <taxon>Ascomycota</taxon>
        <taxon>Pezizomycotina</taxon>
        <taxon>Eurotiomycetes</taxon>
        <taxon>Chaetothyriomycetidae</taxon>
        <taxon>Verrucariales</taxon>
        <taxon>Verrucariaceae</taxon>
        <taxon>Endocarpon</taxon>
    </lineage>
</organism>
<dbReference type="GO" id="GO:0019171">
    <property type="term" value="F:(3R)-hydroxyacyl-[acyl-carrier-protein] dehydratase activity"/>
    <property type="evidence" value="ECO:0007669"/>
    <property type="project" value="TreeGrafter"/>
</dbReference>
<dbReference type="PANTHER" id="PTHR28152">
    <property type="entry name" value="HYDROXYACYL-THIOESTER DEHYDRATASE TYPE 2, MITOCHONDRIAL"/>
    <property type="match status" value="1"/>
</dbReference>
<evidence type="ECO:0000313" key="2">
    <source>
        <dbReference type="EMBL" id="KAF7513452.1"/>
    </source>
</evidence>
<dbReference type="Gene3D" id="3.10.129.10">
    <property type="entry name" value="Hotdog Thioesterase"/>
    <property type="match status" value="1"/>
</dbReference>
<accession>A0A8H7ASE1</accession>
<dbReference type="GO" id="GO:0005739">
    <property type="term" value="C:mitochondrion"/>
    <property type="evidence" value="ECO:0007669"/>
    <property type="project" value="TreeGrafter"/>
</dbReference>
<feature type="compositionally biased region" description="Basic and acidic residues" evidence="1">
    <location>
        <begin position="209"/>
        <end position="224"/>
    </location>
</feature>
<dbReference type="EMBL" id="JAACFV010000005">
    <property type="protein sequence ID" value="KAF7513452.1"/>
    <property type="molecule type" value="Genomic_DNA"/>
</dbReference>
<evidence type="ECO:0008006" key="4">
    <source>
        <dbReference type="Google" id="ProtNLM"/>
    </source>
</evidence>
<dbReference type="InterPro" id="IPR029069">
    <property type="entry name" value="HotDog_dom_sf"/>
</dbReference>
<dbReference type="PANTHER" id="PTHR28152:SF1">
    <property type="entry name" value="HYDROXYACYL-THIOESTER DEHYDRATASE TYPE 2, MITOCHONDRIAL"/>
    <property type="match status" value="1"/>
</dbReference>
<dbReference type="OrthoDB" id="3257538at2759"/>
<reference evidence="2" key="1">
    <citation type="submission" date="2020-02" db="EMBL/GenBank/DDBJ databases">
        <authorList>
            <person name="Palmer J.M."/>
        </authorList>
    </citation>
    <scope>NUCLEOTIDE SEQUENCE</scope>
    <source>
        <strain evidence="2">EPUS1.4</strain>
        <tissue evidence="2">Thallus</tissue>
    </source>
</reference>
<dbReference type="InterPro" id="IPR052741">
    <property type="entry name" value="Mitochondrial_HTD2"/>
</dbReference>
<dbReference type="Proteomes" id="UP000606974">
    <property type="component" value="Unassembled WGS sequence"/>
</dbReference>
<sequence length="434" mass="48428">MFTLRRGLSSSRLLSHSRFSSSFSKLESSLKARQLPILYDYLTPQPSYLLTTTLADFLPFLSTDVPSRLPSTSSPVPLPISHHLVYFPNPTTPSSLLPDGTDTLHSPGEPFTNRLWAGGHIRFLKRHKPLLDGTRVAIVEGIRSVRVSGPTGAEKVFVGIERRVAHVGDREDDLKVRKRVWVEDEAKQGEAVIIERRDLCFLRPDMPNQDERSSSSTKAKDAPPHRSLPPPSNPEFTHTLTPTPHLLSRYSALTYNAHAIHLDPLYTMIEYNEPGLLVHGPLLLTLMLTCLRHELEGYERIIKEINYRCLSPVFVGERIRVCGKRLTARPGKKEDGKGDERDDLKGEDGWEVWIEKGGGEQQGGEQARTPALAVRGTVSTVYVGTSTAQVVDDCVTFHAAQRKRTKTDEDKSDKMGDVAHDVDGVDEWLSTSTL</sequence>
<comment type="caution">
    <text evidence="2">The sequence shown here is derived from an EMBL/GenBank/DDBJ whole genome shotgun (WGS) entry which is preliminary data.</text>
</comment>
<dbReference type="SUPFAM" id="SSF54637">
    <property type="entry name" value="Thioesterase/thiol ester dehydrase-isomerase"/>
    <property type="match status" value="1"/>
</dbReference>
<name>A0A8H7ASE1_9EURO</name>
<evidence type="ECO:0000256" key="1">
    <source>
        <dbReference type="SAM" id="MobiDB-lite"/>
    </source>
</evidence>
<evidence type="ECO:0000313" key="3">
    <source>
        <dbReference type="Proteomes" id="UP000606974"/>
    </source>
</evidence>
<proteinExistence type="predicted"/>
<feature type="region of interest" description="Disordered" evidence="1">
    <location>
        <begin position="204"/>
        <end position="241"/>
    </location>
</feature>
<dbReference type="AlphaFoldDB" id="A0A8H7ASE1"/>
<gene>
    <name evidence="2" type="ORF">GJ744_008746</name>
</gene>
<keyword evidence="3" id="KW-1185">Reference proteome</keyword>